<dbReference type="eggNOG" id="arCOG01481">
    <property type="taxonomic scope" value="Archaea"/>
</dbReference>
<dbReference type="CDD" id="cd01571">
    <property type="entry name" value="NAPRTase_B"/>
    <property type="match status" value="1"/>
</dbReference>
<keyword evidence="10" id="KW-0328">Glycosyltransferase</keyword>
<dbReference type="InterPro" id="IPR053190">
    <property type="entry name" value="NAPRTase-like"/>
</dbReference>
<dbReference type="SUPFAM" id="SSF51690">
    <property type="entry name" value="Nicotinate/Quinolinate PRTase C-terminal domain-like"/>
    <property type="match status" value="1"/>
</dbReference>
<organism evidence="10 11">
    <name type="scientific">Geoglobus acetivorans</name>
    <dbReference type="NCBI Taxonomy" id="565033"/>
    <lineage>
        <taxon>Archaea</taxon>
        <taxon>Methanobacteriati</taxon>
        <taxon>Methanobacteriota</taxon>
        <taxon>Archaeoglobi</taxon>
        <taxon>Archaeoglobales</taxon>
        <taxon>Archaeoglobaceae</taxon>
        <taxon>Geoglobus</taxon>
    </lineage>
</organism>
<dbReference type="EC" id="6.3.4.21" evidence="2"/>
<dbReference type="PANTHER" id="PTHR43202">
    <property type="entry name" value="NICOTINATE-NUCLEOTIDE PYROPHOSPHORYLASE"/>
    <property type="match status" value="1"/>
</dbReference>
<evidence type="ECO:0000256" key="5">
    <source>
        <dbReference type="ARBA" id="ARBA00022642"/>
    </source>
</evidence>
<keyword evidence="6 10" id="KW-0808">Transferase</keyword>
<gene>
    <name evidence="10" type="ORF">GACE_0160</name>
</gene>
<evidence type="ECO:0000256" key="3">
    <source>
        <dbReference type="ARBA" id="ARBA00022553"/>
    </source>
</evidence>
<accession>A0A0A7GE44</accession>
<dbReference type="InterPro" id="IPR007229">
    <property type="entry name" value="Nic_PRibTrfase-Fam"/>
</dbReference>
<feature type="domain" description="Quinolinate phosphoribosyl transferase C-terminal" evidence="8">
    <location>
        <begin position="107"/>
        <end position="294"/>
    </location>
</feature>
<dbReference type="STRING" id="565033.GACE_0160"/>
<dbReference type="RefSeq" id="WP_048090375.1">
    <property type="nucleotide sequence ID" value="NZ_CP009552.1"/>
</dbReference>
<keyword evidence="5" id="KW-0662">Pyridine nucleotide biosynthesis</keyword>
<dbReference type="HOGENOM" id="CLU_043773_0_0_2"/>
<dbReference type="KEGG" id="gac:GACE_0160"/>
<evidence type="ECO:0000256" key="1">
    <source>
        <dbReference type="ARBA" id="ARBA00004952"/>
    </source>
</evidence>
<evidence type="ECO:0000256" key="4">
    <source>
        <dbReference type="ARBA" id="ARBA00022598"/>
    </source>
</evidence>
<evidence type="ECO:0000256" key="6">
    <source>
        <dbReference type="ARBA" id="ARBA00022679"/>
    </source>
</evidence>
<comment type="catalytic activity">
    <reaction evidence="7">
        <text>5-phospho-alpha-D-ribose 1-diphosphate + nicotinate + ATP + H2O = nicotinate beta-D-ribonucleotide + ADP + phosphate + diphosphate</text>
        <dbReference type="Rhea" id="RHEA:36163"/>
        <dbReference type="ChEBI" id="CHEBI:15377"/>
        <dbReference type="ChEBI" id="CHEBI:30616"/>
        <dbReference type="ChEBI" id="CHEBI:32544"/>
        <dbReference type="ChEBI" id="CHEBI:33019"/>
        <dbReference type="ChEBI" id="CHEBI:43474"/>
        <dbReference type="ChEBI" id="CHEBI:57502"/>
        <dbReference type="ChEBI" id="CHEBI:58017"/>
        <dbReference type="ChEBI" id="CHEBI:456216"/>
        <dbReference type="EC" id="6.3.4.21"/>
    </reaction>
</comment>
<dbReference type="InterPro" id="IPR002638">
    <property type="entry name" value="Quinolinate_PRibosylTrfase_C"/>
</dbReference>
<dbReference type="InterPro" id="IPR013785">
    <property type="entry name" value="Aldolase_TIM"/>
</dbReference>
<dbReference type="Proteomes" id="UP000030624">
    <property type="component" value="Chromosome"/>
</dbReference>
<dbReference type="InterPro" id="IPR036068">
    <property type="entry name" value="Nicotinate_pribotase-like_C"/>
</dbReference>
<name>A0A0A7GE44_GEOAI</name>
<dbReference type="Pfam" id="PF02749">
    <property type="entry name" value="QRPTase_N"/>
    <property type="match status" value="1"/>
</dbReference>
<sequence>MFLIARDEDIKNGIVTDKYFVWTEKVLREKKVNPYVVAEFTASSWGIFSGLRDVLELMEGIDVDVYAMKEGTLFFPHEPVMVIAGHYLDFARFETAILGFICHSSGVSTKAFRTKLAAGDRKVLSFGTRRQHPAIAPVIERAAWIGGVDGVSNVSAEKYLGIESVGTMPHALIISFGDQISAWRAFDEVVDENIPRTLLADTYFDEKTEAILAIENVERVDGLRFDTPGTRRGNMRKIIEEIKWELRIRGRGDVKIVVSGGLDIEDIVALRDIVDIFGVGTSIAGANPVDFSMDIVERNGEFCAKRGKRGGMKQVYRDWESLRDEIRLFSEDKPGGMEPLLEKVMEGGEVLTESDMGEARKLALRQMELIRKLGRESEFI</sequence>
<dbReference type="NCBIfam" id="NF006415">
    <property type="entry name" value="PRK08662.1"/>
    <property type="match status" value="1"/>
</dbReference>
<feature type="domain" description="Quinolinate phosphoribosyl transferase N-terminal" evidence="9">
    <location>
        <begin position="19"/>
        <end position="105"/>
    </location>
</feature>
<proteinExistence type="predicted"/>
<dbReference type="AlphaFoldDB" id="A0A0A7GE44"/>
<dbReference type="Gene3D" id="3.90.1170.20">
    <property type="entry name" value="Quinolinate phosphoribosyl transferase, N-terminal domain"/>
    <property type="match status" value="1"/>
</dbReference>
<dbReference type="InterPro" id="IPR035809">
    <property type="entry name" value="NAPRTase_arc-type"/>
</dbReference>
<protein>
    <recommendedName>
        <fullName evidence="2">nicotinate phosphoribosyltransferase</fullName>
        <ecNumber evidence="2">6.3.4.21</ecNumber>
    </recommendedName>
</protein>
<dbReference type="InterPro" id="IPR022412">
    <property type="entry name" value="Quinolinate_PRibosylTrfase_N"/>
</dbReference>
<dbReference type="GO" id="GO:0004514">
    <property type="term" value="F:nicotinate-nucleotide diphosphorylase (carboxylating) activity"/>
    <property type="evidence" value="ECO:0007669"/>
    <property type="project" value="InterPro"/>
</dbReference>
<evidence type="ECO:0000256" key="7">
    <source>
        <dbReference type="ARBA" id="ARBA00048668"/>
    </source>
</evidence>
<dbReference type="UniPathway" id="UPA00253">
    <property type="reaction ID" value="UER00457"/>
</dbReference>
<evidence type="ECO:0000259" key="8">
    <source>
        <dbReference type="Pfam" id="PF01729"/>
    </source>
</evidence>
<dbReference type="Pfam" id="PF01729">
    <property type="entry name" value="QRPTase_C"/>
    <property type="match status" value="1"/>
</dbReference>
<keyword evidence="4" id="KW-0436">Ligase</keyword>
<dbReference type="EMBL" id="CP009552">
    <property type="protein sequence ID" value="AIY89217.1"/>
    <property type="molecule type" value="Genomic_DNA"/>
</dbReference>
<dbReference type="GeneID" id="24796759"/>
<keyword evidence="3" id="KW-0597">Phosphoprotein</keyword>
<comment type="pathway">
    <text evidence="1">Cofactor biosynthesis; NAD(+) biosynthesis; nicotinate D-ribonucleotide from nicotinate: step 1/1.</text>
</comment>
<evidence type="ECO:0000259" key="9">
    <source>
        <dbReference type="Pfam" id="PF02749"/>
    </source>
</evidence>
<evidence type="ECO:0000313" key="10">
    <source>
        <dbReference type="EMBL" id="AIY89217.1"/>
    </source>
</evidence>
<dbReference type="PANTHER" id="PTHR43202:SF1">
    <property type="entry name" value="NICOTINATE PHOSPHORIBOSYLTRANSFERASE"/>
    <property type="match status" value="1"/>
</dbReference>
<dbReference type="Gene3D" id="3.20.20.70">
    <property type="entry name" value="Aldolase class I"/>
    <property type="match status" value="1"/>
</dbReference>
<evidence type="ECO:0000313" key="11">
    <source>
        <dbReference type="Proteomes" id="UP000030624"/>
    </source>
</evidence>
<evidence type="ECO:0000256" key="2">
    <source>
        <dbReference type="ARBA" id="ARBA00013236"/>
    </source>
</evidence>
<dbReference type="SUPFAM" id="SSF54675">
    <property type="entry name" value="Nicotinate/Quinolinate PRTase N-terminal domain-like"/>
    <property type="match status" value="1"/>
</dbReference>
<dbReference type="GO" id="GO:0004516">
    <property type="term" value="F:nicotinate phosphoribosyltransferase activity"/>
    <property type="evidence" value="ECO:0007669"/>
    <property type="project" value="UniProtKB-EC"/>
</dbReference>
<dbReference type="InterPro" id="IPR037128">
    <property type="entry name" value="Quinolinate_PRibosylTase_N_sf"/>
</dbReference>
<reference evidence="10 11" key="1">
    <citation type="journal article" date="2015" name="Appl. Environ. Microbiol.">
        <title>The Geoglobus acetivorans genome: Fe(III) reduction, acetate utilization, autotrophic growth, and degradation of aromatic compounds in a hyperthermophilic archaeon.</title>
        <authorList>
            <person name="Mardanov A.V."/>
            <person name="Slododkina G.B."/>
            <person name="Slobodkin A.I."/>
            <person name="Beletsky A.V."/>
            <person name="Gavrilov S.N."/>
            <person name="Kublanov I.V."/>
            <person name="Bonch-Osmolovskaya E.A."/>
            <person name="Skryabin K.G."/>
            <person name="Ravin N.V."/>
        </authorList>
    </citation>
    <scope>NUCLEOTIDE SEQUENCE [LARGE SCALE GENOMIC DNA]</scope>
    <source>
        <strain evidence="10 11">SBH6</strain>
    </source>
</reference>
<dbReference type="GO" id="GO:0009435">
    <property type="term" value="P:NAD+ biosynthetic process"/>
    <property type="evidence" value="ECO:0007669"/>
    <property type="project" value="UniProtKB-UniPathway"/>
</dbReference>
<dbReference type="PIRSF" id="PIRSF000484">
    <property type="entry name" value="NAPRT"/>
    <property type="match status" value="1"/>
</dbReference>